<gene>
    <name evidence="3" type="ORF">GCM10020369_35390</name>
</gene>
<comment type="caution">
    <text evidence="3">The sequence shown here is derived from an EMBL/GenBank/DDBJ whole genome shotgun (WGS) entry which is preliminary data.</text>
</comment>
<dbReference type="Pfam" id="PF16169">
    <property type="entry name" value="DUF4872"/>
    <property type="match status" value="1"/>
</dbReference>
<feature type="domain" description="Butirosin biosynthesis protein H N-terminal" evidence="1">
    <location>
        <begin position="49"/>
        <end position="183"/>
    </location>
</feature>
<dbReference type="InterPro" id="IPR032369">
    <property type="entry name" value="DUF4872"/>
</dbReference>
<evidence type="ECO:0008006" key="5">
    <source>
        <dbReference type="Google" id="ProtNLM"/>
    </source>
</evidence>
<evidence type="ECO:0000259" key="1">
    <source>
        <dbReference type="Pfam" id="PF14399"/>
    </source>
</evidence>
<evidence type="ECO:0000313" key="3">
    <source>
        <dbReference type="EMBL" id="GAA3388593.1"/>
    </source>
</evidence>
<dbReference type="InterPro" id="IPR026935">
    <property type="entry name" value="BtrH_N"/>
</dbReference>
<sequence>MTEQKHLKARIRARMARTGERYTVARRHLVGDTDQPGTDHGWTLRGGLHPDTAAVAHVLADRGVELSEAMVLGLGGGVGAGYILWEFAAHDTTHLTLGFRHRWNYLDWTDRVLDRIGARYRVHTTAGAKGAANALDAALAAGERAIVVPDRYLVGYWNLPAHLEAHGGHSVIAYTASEAGIRIDDRNTRPLTVPADVLHRARARVSSYRNRMLVVEEATAPDKLADLVREAVRECAEKLGGTSASFALPAWQKWAKLLTDRRNAKGWPTVFANGRGLATALLTAWEGIEPVGMTGGHLRDLYADFLDEATPLLGERAAQAAEAFRESGRRWHAFAEAAVPTDVPEYARLRELVAAVAEGVALGDDGADVRAEAAAELWASRAELDRRPPVAPDLGVLAERLRAVHAAETEAVKMLAAL</sequence>
<evidence type="ECO:0000259" key="2">
    <source>
        <dbReference type="Pfam" id="PF16169"/>
    </source>
</evidence>
<keyword evidence="4" id="KW-1185">Reference proteome</keyword>
<accession>A0ABP6T096</accession>
<reference evidence="4" key="1">
    <citation type="journal article" date="2019" name="Int. J. Syst. Evol. Microbiol.">
        <title>The Global Catalogue of Microorganisms (GCM) 10K type strain sequencing project: providing services to taxonomists for standard genome sequencing and annotation.</title>
        <authorList>
            <consortium name="The Broad Institute Genomics Platform"/>
            <consortium name="The Broad Institute Genome Sequencing Center for Infectious Disease"/>
            <person name="Wu L."/>
            <person name="Ma J."/>
        </authorList>
    </citation>
    <scope>NUCLEOTIDE SEQUENCE [LARGE SCALE GENOMIC DNA]</scope>
    <source>
        <strain evidence="4">JCM 9458</strain>
    </source>
</reference>
<name>A0ABP6T096_9ACTN</name>
<dbReference type="Pfam" id="PF14399">
    <property type="entry name" value="BtrH_N"/>
    <property type="match status" value="1"/>
</dbReference>
<dbReference type="RefSeq" id="WP_345729223.1">
    <property type="nucleotide sequence ID" value="NZ_BAAAYN010000023.1"/>
</dbReference>
<dbReference type="EMBL" id="BAAAYN010000023">
    <property type="protein sequence ID" value="GAA3388593.1"/>
    <property type="molecule type" value="Genomic_DNA"/>
</dbReference>
<feature type="domain" description="DUF4872" evidence="2">
    <location>
        <begin position="198"/>
        <end position="345"/>
    </location>
</feature>
<proteinExistence type="predicted"/>
<organism evidence="3 4">
    <name type="scientific">Cryptosporangium minutisporangium</name>
    <dbReference type="NCBI Taxonomy" id="113569"/>
    <lineage>
        <taxon>Bacteria</taxon>
        <taxon>Bacillati</taxon>
        <taxon>Actinomycetota</taxon>
        <taxon>Actinomycetes</taxon>
        <taxon>Cryptosporangiales</taxon>
        <taxon>Cryptosporangiaceae</taxon>
        <taxon>Cryptosporangium</taxon>
    </lineage>
</organism>
<evidence type="ECO:0000313" key="4">
    <source>
        <dbReference type="Proteomes" id="UP001501676"/>
    </source>
</evidence>
<protein>
    <recommendedName>
        <fullName evidence="5">DUF4872 domain-containing protein</fullName>
    </recommendedName>
</protein>
<dbReference type="Proteomes" id="UP001501676">
    <property type="component" value="Unassembled WGS sequence"/>
</dbReference>